<keyword evidence="2" id="KW-1185">Reference proteome</keyword>
<gene>
    <name evidence="1" type="ORF">GIB67_022238</name>
</gene>
<name>A0A7J7M6Y8_9MAGN</name>
<protein>
    <submittedName>
        <fullName evidence="1">Uncharacterized protein</fullName>
    </submittedName>
</protein>
<reference evidence="1 2" key="1">
    <citation type="journal article" date="2020" name="IScience">
        <title>Genome Sequencing of the Endangered Kingdonia uniflora (Circaeasteraceae, Ranunculales) Reveals Potential Mechanisms of Evolutionary Specialization.</title>
        <authorList>
            <person name="Sun Y."/>
            <person name="Deng T."/>
            <person name="Zhang A."/>
            <person name="Moore M.J."/>
            <person name="Landis J.B."/>
            <person name="Lin N."/>
            <person name="Zhang H."/>
            <person name="Zhang X."/>
            <person name="Huang J."/>
            <person name="Zhang X."/>
            <person name="Sun H."/>
            <person name="Wang H."/>
        </authorList>
    </citation>
    <scope>NUCLEOTIDE SEQUENCE [LARGE SCALE GENOMIC DNA]</scope>
    <source>
        <strain evidence="1">TB1705</strain>
        <tissue evidence="1">Leaf</tissue>
    </source>
</reference>
<evidence type="ECO:0000313" key="2">
    <source>
        <dbReference type="Proteomes" id="UP000541444"/>
    </source>
</evidence>
<dbReference type="EMBL" id="JACGCM010001727">
    <property type="protein sequence ID" value="KAF6150626.1"/>
    <property type="molecule type" value="Genomic_DNA"/>
</dbReference>
<accession>A0A7J7M6Y8</accession>
<proteinExistence type="predicted"/>
<evidence type="ECO:0000313" key="1">
    <source>
        <dbReference type="EMBL" id="KAF6150626.1"/>
    </source>
</evidence>
<dbReference type="Proteomes" id="UP000541444">
    <property type="component" value="Unassembled WGS sequence"/>
</dbReference>
<dbReference type="AlphaFoldDB" id="A0A7J7M6Y8"/>
<sequence length="154" mass="17843">MQLPPATPLAVLKSHQLMPDTTLAKKYEDLLAVHEDVKKKLIVKEDFRQKLVNAKERMKSLEANNSEWEVWTQTLKKALASEGMGDMGDPTFEELFEQNERFFTIAQQGPKEDYEEDLVSTAVTLEMLSLLGGRKWLRRRRCKNFYSNHGRSIL</sequence>
<organism evidence="1 2">
    <name type="scientific">Kingdonia uniflora</name>
    <dbReference type="NCBI Taxonomy" id="39325"/>
    <lineage>
        <taxon>Eukaryota</taxon>
        <taxon>Viridiplantae</taxon>
        <taxon>Streptophyta</taxon>
        <taxon>Embryophyta</taxon>
        <taxon>Tracheophyta</taxon>
        <taxon>Spermatophyta</taxon>
        <taxon>Magnoliopsida</taxon>
        <taxon>Ranunculales</taxon>
        <taxon>Circaeasteraceae</taxon>
        <taxon>Kingdonia</taxon>
    </lineage>
</organism>
<comment type="caution">
    <text evidence="1">The sequence shown here is derived from an EMBL/GenBank/DDBJ whole genome shotgun (WGS) entry which is preliminary data.</text>
</comment>